<reference evidence="1 2" key="1">
    <citation type="journal article" date="2021" name="Elife">
        <title>Chloroplast acquisition without the gene transfer in kleptoplastic sea slugs, Plakobranchus ocellatus.</title>
        <authorList>
            <person name="Maeda T."/>
            <person name="Takahashi S."/>
            <person name="Yoshida T."/>
            <person name="Shimamura S."/>
            <person name="Takaki Y."/>
            <person name="Nagai Y."/>
            <person name="Toyoda A."/>
            <person name="Suzuki Y."/>
            <person name="Arimoto A."/>
            <person name="Ishii H."/>
            <person name="Satoh N."/>
            <person name="Nishiyama T."/>
            <person name="Hasebe M."/>
            <person name="Maruyama T."/>
            <person name="Minagawa J."/>
            <person name="Obokata J."/>
            <person name="Shigenobu S."/>
        </authorList>
    </citation>
    <scope>NUCLEOTIDE SEQUENCE [LARGE SCALE GENOMIC DNA]</scope>
</reference>
<keyword evidence="2" id="KW-1185">Reference proteome</keyword>
<organism evidence="1 2">
    <name type="scientific">Elysia marginata</name>
    <dbReference type="NCBI Taxonomy" id="1093978"/>
    <lineage>
        <taxon>Eukaryota</taxon>
        <taxon>Metazoa</taxon>
        <taxon>Spiralia</taxon>
        <taxon>Lophotrochozoa</taxon>
        <taxon>Mollusca</taxon>
        <taxon>Gastropoda</taxon>
        <taxon>Heterobranchia</taxon>
        <taxon>Euthyneura</taxon>
        <taxon>Panpulmonata</taxon>
        <taxon>Sacoglossa</taxon>
        <taxon>Placobranchoidea</taxon>
        <taxon>Plakobranchidae</taxon>
        <taxon>Elysia</taxon>
    </lineage>
</organism>
<evidence type="ECO:0000313" key="1">
    <source>
        <dbReference type="EMBL" id="GFS05120.1"/>
    </source>
</evidence>
<dbReference type="Proteomes" id="UP000762676">
    <property type="component" value="Unassembled WGS sequence"/>
</dbReference>
<proteinExistence type="predicted"/>
<sequence length="98" mass="11509">MAKKIKMLLRSSSTRSSQRLRGLRIRASLPQKLVASLGLTNELERLRMLTSLEMKSQEIWQQQSTPTVDLINIEKNKRKSQTYDVQHSQMLRSFQFFL</sequence>
<protein>
    <submittedName>
        <fullName evidence="1">Uncharacterized protein</fullName>
    </submittedName>
</protein>
<name>A0AAV4I5C0_9GAST</name>
<evidence type="ECO:0000313" key="2">
    <source>
        <dbReference type="Proteomes" id="UP000762676"/>
    </source>
</evidence>
<comment type="caution">
    <text evidence="1">The sequence shown here is derived from an EMBL/GenBank/DDBJ whole genome shotgun (WGS) entry which is preliminary data.</text>
</comment>
<accession>A0AAV4I5C0</accession>
<gene>
    <name evidence="1" type="ORF">ElyMa_002929300</name>
</gene>
<dbReference type="AlphaFoldDB" id="A0AAV4I5C0"/>
<dbReference type="EMBL" id="BMAT01006051">
    <property type="protein sequence ID" value="GFS05120.1"/>
    <property type="molecule type" value="Genomic_DNA"/>
</dbReference>